<evidence type="ECO:0000256" key="6">
    <source>
        <dbReference type="ARBA" id="ARBA00022840"/>
    </source>
</evidence>
<dbReference type="InterPro" id="IPR036554">
    <property type="entry name" value="GHMP_kinase_C_sf"/>
</dbReference>
<dbReference type="PIRSF" id="PIRSF000676">
    <property type="entry name" value="Homoser_kin"/>
    <property type="match status" value="1"/>
</dbReference>
<keyword evidence="3 7" id="KW-0791">Threonine biosynthesis</keyword>
<dbReference type="GO" id="GO:0004413">
    <property type="term" value="F:homoserine kinase activity"/>
    <property type="evidence" value="ECO:0007669"/>
    <property type="project" value="UniProtKB-UniRule"/>
</dbReference>
<keyword evidence="1 7" id="KW-0028">Amino-acid biosynthesis</keyword>
<gene>
    <name evidence="7" type="primary">thrB</name>
    <name evidence="11" type="ORF">PSRA_0774</name>
</gene>
<dbReference type="UniPathway" id="UPA00050">
    <property type="reaction ID" value="UER00064"/>
</dbReference>
<dbReference type="PANTHER" id="PTHR20861:SF1">
    <property type="entry name" value="HOMOSERINE KINASE"/>
    <property type="match status" value="1"/>
</dbReference>
<keyword evidence="4 7" id="KW-0547">Nucleotide-binding</keyword>
<dbReference type="GO" id="GO:0005524">
    <property type="term" value="F:ATP binding"/>
    <property type="evidence" value="ECO:0007669"/>
    <property type="project" value="UniProtKB-UniRule"/>
</dbReference>
<dbReference type="PRINTS" id="PR00958">
    <property type="entry name" value="HOMSERKINASE"/>
</dbReference>
<comment type="caution">
    <text evidence="7">Lacks conserved residue(s) required for the propagation of feature annotation.</text>
</comment>
<dbReference type="Proteomes" id="UP000216725">
    <property type="component" value="Unassembled WGS sequence"/>
</dbReference>
<dbReference type="EMBL" id="MWWR01000005">
    <property type="protein sequence ID" value="OZG52224.1"/>
    <property type="molecule type" value="Genomic_DNA"/>
</dbReference>
<comment type="similarity">
    <text evidence="7">Belongs to the GHMP kinase family. Homoserine kinase subfamily.</text>
</comment>
<reference evidence="11 12" key="1">
    <citation type="journal article" date="2017" name="BMC Genomics">
        <title>Comparative genomic and phylogenomic analyses of the Bifidobacteriaceae family.</title>
        <authorList>
            <person name="Lugli G.A."/>
            <person name="Milani C."/>
            <person name="Turroni F."/>
            <person name="Duranti S."/>
            <person name="Mancabelli L."/>
            <person name="Mangifesta M."/>
            <person name="Ferrario C."/>
            <person name="Modesto M."/>
            <person name="Mattarelli P."/>
            <person name="Jiri K."/>
            <person name="van Sinderen D."/>
            <person name="Ventura M."/>
        </authorList>
    </citation>
    <scope>NUCLEOTIDE SEQUENCE [LARGE SCALE GENOMIC DNA]</scope>
    <source>
        <strain evidence="11 12">DSM 24742</strain>
    </source>
</reference>
<comment type="function">
    <text evidence="7">Catalyzes the ATP-dependent phosphorylation of L-homoserine to L-homoserine phosphate.</text>
</comment>
<evidence type="ECO:0000259" key="10">
    <source>
        <dbReference type="Pfam" id="PF08544"/>
    </source>
</evidence>
<keyword evidence="2 7" id="KW-0808">Transferase</keyword>
<dbReference type="Pfam" id="PF08544">
    <property type="entry name" value="GHMP_kinases_C"/>
    <property type="match status" value="1"/>
</dbReference>
<dbReference type="Gene3D" id="3.30.230.10">
    <property type="match status" value="1"/>
</dbReference>
<dbReference type="PANTHER" id="PTHR20861">
    <property type="entry name" value="HOMOSERINE/4-DIPHOSPHOCYTIDYL-2-C-METHYL-D-ERYTHRITOL KINASE"/>
    <property type="match status" value="1"/>
</dbReference>
<organism evidence="11 12">
    <name type="scientific">Pseudoscardovia radai</name>
    <dbReference type="NCBI Taxonomy" id="987066"/>
    <lineage>
        <taxon>Bacteria</taxon>
        <taxon>Bacillati</taxon>
        <taxon>Actinomycetota</taxon>
        <taxon>Actinomycetes</taxon>
        <taxon>Bifidobacteriales</taxon>
        <taxon>Bifidobacteriaceae</taxon>
        <taxon>Pseudoscardovia</taxon>
    </lineage>
</organism>
<keyword evidence="12" id="KW-1185">Reference proteome</keyword>
<name>A0A261EZD1_9BIFI</name>
<dbReference type="SUPFAM" id="SSF54211">
    <property type="entry name" value="Ribosomal protein S5 domain 2-like"/>
    <property type="match status" value="1"/>
</dbReference>
<comment type="pathway">
    <text evidence="7">Amino-acid biosynthesis; L-threonine biosynthesis; L-threonine from L-aspartate: step 4/5.</text>
</comment>
<comment type="subcellular location">
    <subcellularLocation>
        <location evidence="7">Cytoplasm</location>
    </subcellularLocation>
</comment>
<evidence type="ECO:0000256" key="1">
    <source>
        <dbReference type="ARBA" id="ARBA00022605"/>
    </source>
</evidence>
<evidence type="ECO:0000259" key="9">
    <source>
        <dbReference type="Pfam" id="PF00288"/>
    </source>
</evidence>
<evidence type="ECO:0000256" key="7">
    <source>
        <dbReference type="HAMAP-Rule" id="MF_00384"/>
    </source>
</evidence>
<proteinExistence type="inferred from homology"/>
<dbReference type="InterPro" id="IPR014721">
    <property type="entry name" value="Ribsml_uS5_D2-typ_fold_subgr"/>
</dbReference>
<dbReference type="HAMAP" id="MF_00384">
    <property type="entry name" value="Homoser_kinase"/>
    <property type="match status" value="1"/>
</dbReference>
<comment type="catalytic activity">
    <reaction evidence="7">
        <text>L-homoserine + ATP = O-phospho-L-homoserine + ADP + H(+)</text>
        <dbReference type="Rhea" id="RHEA:13985"/>
        <dbReference type="ChEBI" id="CHEBI:15378"/>
        <dbReference type="ChEBI" id="CHEBI:30616"/>
        <dbReference type="ChEBI" id="CHEBI:57476"/>
        <dbReference type="ChEBI" id="CHEBI:57590"/>
        <dbReference type="ChEBI" id="CHEBI:456216"/>
        <dbReference type="EC" id="2.7.1.39"/>
    </reaction>
</comment>
<accession>A0A261EZD1</accession>
<evidence type="ECO:0000256" key="3">
    <source>
        <dbReference type="ARBA" id="ARBA00022697"/>
    </source>
</evidence>
<feature type="domain" description="GHMP kinase N-terminal" evidence="9">
    <location>
        <begin position="81"/>
        <end position="164"/>
    </location>
</feature>
<dbReference type="Pfam" id="PF00288">
    <property type="entry name" value="GHMP_kinases_N"/>
    <property type="match status" value="1"/>
</dbReference>
<keyword evidence="5 7" id="KW-0418">Kinase</keyword>
<dbReference type="EC" id="2.7.1.39" evidence="7 8"/>
<evidence type="ECO:0000256" key="4">
    <source>
        <dbReference type="ARBA" id="ARBA00022741"/>
    </source>
</evidence>
<protein>
    <recommendedName>
        <fullName evidence="7 8">Homoserine kinase</fullName>
        <shortName evidence="7">HK</shortName>
        <shortName evidence="7">HSK</shortName>
        <ecNumber evidence="7 8">2.7.1.39</ecNumber>
    </recommendedName>
</protein>
<dbReference type="Gene3D" id="3.30.70.890">
    <property type="entry name" value="GHMP kinase, C-terminal domain"/>
    <property type="match status" value="1"/>
</dbReference>
<evidence type="ECO:0000313" key="12">
    <source>
        <dbReference type="Proteomes" id="UP000216725"/>
    </source>
</evidence>
<comment type="caution">
    <text evidence="11">The sequence shown here is derived from an EMBL/GenBank/DDBJ whole genome shotgun (WGS) entry which is preliminary data.</text>
</comment>
<keyword evidence="6 7" id="KW-0067">ATP-binding</keyword>
<evidence type="ECO:0000256" key="2">
    <source>
        <dbReference type="ARBA" id="ARBA00022679"/>
    </source>
</evidence>
<feature type="domain" description="GHMP kinase C-terminal" evidence="10">
    <location>
        <begin position="279"/>
        <end position="332"/>
    </location>
</feature>
<evidence type="ECO:0000256" key="5">
    <source>
        <dbReference type="ARBA" id="ARBA00022777"/>
    </source>
</evidence>
<dbReference type="GO" id="GO:0005737">
    <property type="term" value="C:cytoplasm"/>
    <property type="evidence" value="ECO:0007669"/>
    <property type="project" value="UniProtKB-SubCell"/>
</dbReference>
<dbReference type="NCBIfam" id="TIGR00191">
    <property type="entry name" value="thrB"/>
    <property type="match status" value="1"/>
</dbReference>
<evidence type="ECO:0000256" key="8">
    <source>
        <dbReference type="NCBIfam" id="TIGR00191"/>
    </source>
</evidence>
<sequence length="361" mass="37937">MTGDMPGTATDRLQGAASARPRIIRVTVPATSANLGPGFDTAGLALGMRDSIEFEALPEGQVRIDIHGEGEDTLPRDASHLVVRAYNQACQAFGFPRTGLRIDATNRIPQARGMGSSAEAITAGVTAAMALNGRTLDRPTRDAIFDVAARIEGHPDNVAPAVYGNMTVSWDFDAADEVPSSEADAPGVAHADGTGATFPGSPRPFASGYHTQVYPVSPSINAWVFIPDYELSTERARQALPAQVPYHDALFNVSRVALLPAALGGQCGDDTNSILYSATADTLHQTYRASLMEPSAALMRRLRAFGYASMISGAGPCVICVHDGDDSEGVLAVAGKALASGHWRVEHLPIDTEGVLAETIA</sequence>
<keyword evidence="7" id="KW-0963">Cytoplasm</keyword>
<evidence type="ECO:0000313" key="11">
    <source>
        <dbReference type="EMBL" id="OZG52224.1"/>
    </source>
</evidence>
<dbReference type="InterPro" id="IPR013750">
    <property type="entry name" value="GHMP_kinase_C_dom"/>
</dbReference>
<dbReference type="AlphaFoldDB" id="A0A261EZD1"/>
<dbReference type="InterPro" id="IPR006204">
    <property type="entry name" value="GHMP_kinase_N_dom"/>
</dbReference>
<dbReference type="GO" id="GO:0009088">
    <property type="term" value="P:threonine biosynthetic process"/>
    <property type="evidence" value="ECO:0007669"/>
    <property type="project" value="UniProtKB-UniRule"/>
</dbReference>
<dbReference type="InterPro" id="IPR020568">
    <property type="entry name" value="Ribosomal_Su5_D2-typ_SF"/>
</dbReference>
<dbReference type="SUPFAM" id="SSF55060">
    <property type="entry name" value="GHMP Kinase, C-terminal domain"/>
    <property type="match status" value="1"/>
</dbReference>
<dbReference type="InterPro" id="IPR000870">
    <property type="entry name" value="Homoserine_kinase"/>
</dbReference>